<accession>A0A0A9FJU4</accession>
<dbReference type="EMBL" id="GBRH01187490">
    <property type="protein sequence ID" value="JAE10406.1"/>
    <property type="molecule type" value="Transcribed_RNA"/>
</dbReference>
<proteinExistence type="predicted"/>
<name>A0A0A9FJU4_ARUDO</name>
<sequence length="32" mass="3693">MRALMHVWMCKGDVSSLRCDEMAQGDVNKCDY</sequence>
<reference evidence="1" key="1">
    <citation type="submission" date="2014-09" db="EMBL/GenBank/DDBJ databases">
        <authorList>
            <person name="Magalhaes I.L.F."/>
            <person name="Oliveira U."/>
            <person name="Santos F.R."/>
            <person name="Vidigal T.H.D.A."/>
            <person name="Brescovit A.D."/>
            <person name="Santos A.J."/>
        </authorList>
    </citation>
    <scope>NUCLEOTIDE SEQUENCE</scope>
    <source>
        <tissue evidence="1">Shoot tissue taken approximately 20 cm above the soil surface</tissue>
    </source>
</reference>
<evidence type="ECO:0000313" key="1">
    <source>
        <dbReference type="EMBL" id="JAE10406.1"/>
    </source>
</evidence>
<dbReference type="AlphaFoldDB" id="A0A0A9FJU4"/>
<protein>
    <submittedName>
        <fullName evidence="1">Uncharacterized protein</fullName>
    </submittedName>
</protein>
<organism evidence="1">
    <name type="scientific">Arundo donax</name>
    <name type="common">Giant reed</name>
    <name type="synonym">Donax arundinaceus</name>
    <dbReference type="NCBI Taxonomy" id="35708"/>
    <lineage>
        <taxon>Eukaryota</taxon>
        <taxon>Viridiplantae</taxon>
        <taxon>Streptophyta</taxon>
        <taxon>Embryophyta</taxon>
        <taxon>Tracheophyta</taxon>
        <taxon>Spermatophyta</taxon>
        <taxon>Magnoliopsida</taxon>
        <taxon>Liliopsida</taxon>
        <taxon>Poales</taxon>
        <taxon>Poaceae</taxon>
        <taxon>PACMAD clade</taxon>
        <taxon>Arundinoideae</taxon>
        <taxon>Arundineae</taxon>
        <taxon>Arundo</taxon>
    </lineage>
</organism>
<reference evidence="1" key="2">
    <citation type="journal article" date="2015" name="Data Brief">
        <title>Shoot transcriptome of the giant reed, Arundo donax.</title>
        <authorList>
            <person name="Barrero R.A."/>
            <person name="Guerrero F.D."/>
            <person name="Moolhuijzen P."/>
            <person name="Goolsby J.A."/>
            <person name="Tidwell J."/>
            <person name="Bellgard S.E."/>
            <person name="Bellgard M.I."/>
        </authorList>
    </citation>
    <scope>NUCLEOTIDE SEQUENCE</scope>
    <source>
        <tissue evidence="1">Shoot tissue taken approximately 20 cm above the soil surface</tissue>
    </source>
</reference>